<feature type="transmembrane region" description="Helical" evidence="2">
    <location>
        <begin position="151"/>
        <end position="170"/>
    </location>
</feature>
<evidence type="ECO:0000313" key="3">
    <source>
        <dbReference type="EMBL" id="GIM67742.1"/>
    </source>
</evidence>
<protein>
    <recommendedName>
        <fullName evidence="5">DUF998 domain-containing protein</fullName>
    </recommendedName>
</protein>
<keyword evidence="2" id="KW-0812">Transmembrane</keyword>
<dbReference type="RefSeq" id="WP_212988888.1">
    <property type="nucleotide sequence ID" value="NZ_BAABEA010000040.1"/>
</dbReference>
<dbReference type="Proteomes" id="UP000681340">
    <property type="component" value="Unassembled WGS sequence"/>
</dbReference>
<feature type="transmembrane region" description="Helical" evidence="2">
    <location>
        <begin position="302"/>
        <end position="322"/>
    </location>
</feature>
<name>A0A919SA83_9ACTN</name>
<sequence length="354" mass="37753">MTGNRARPHRLLLVGGLFLLAPLVGEYLFGNIAITELPFVLVLASLYGGGAVLIREVARRTGRGWPTMLLLALAYGLFEEGPVDQMLWNPHYGGIKDFGLSYAGTYVEWLGTSVQLLQDVVSLHTVWSICVPIALVEAFDRGRPRPWLGRTGLIIVASVFVLGSLFLAVAQIDADGFVASAAQYAGTSAVILTLVVAVFVVDRRPLPRLDATAPSPWLVGAFSFVAAGLVVARQYLPESVSAWLVATGWFVLVAFAGALVLRWSRSRGWGGQHRLALAGGALLTYAWLGFQQARYLDVSRTTALIGNAVFGIGAVGLLILAARRQRSEGAQPVADQPDVTPPGRDAGSPSPPAL</sequence>
<dbReference type="EMBL" id="BOQL01000023">
    <property type="protein sequence ID" value="GIM67742.1"/>
    <property type="molecule type" value="Genomic_DNA"/>
</dbReference>
<evidence type="ECO:0000256" key="1">
    <source>
        <dbReference type="SAM" id="MobiDB-lite"/>
    </source>
</evidence>
<comment type="caution">
    <text evidence="3">The sequence shown here is derived from an EMBL/GenBank/DDBJ whole genome shotgun (WGS) entry which is preliminary data.</text>
</comment>
<evidence type="ECO:0008006" key="5">
    <source>
        <dbReference type="Google" id="ProtNLM"/>
    </source>
</evidence>
<feature type="transmembrane region" description="Helical" evidence="2">
    <location>
        <begin position="35"/>
        <end position="54"/>
    </location>
</feature>
<organism evidence="3 4">
    <name type="scientific">Actinoplanes auranticolor</name>
    <dbReference type="NCBI Taxonomy" id="47988"/>
    <lineage>
        <taxon>Bacteria</taxon>
        <taxon>Bacillati</taxon>
        <taxon>Actinomycetota</taxon>
        <taxon>Actinomycetes</taxon>
        <taxon>Micromonosporales</taxon>
        <taxon>Micromonosporaceae</taxon>
        <taxon>Actinoplanes</taxon>
    </lineage>
</organism>
<feature type="region of interest" description="Disordered" evidence="1">
    <location>
        <begin position="329"/>
        <end position="354"/>
    </location>
</feature>
<feature type="transmembrane region" description="Helical" evidence="2">
    <location>
        <begin position="213"/>
        <end position="236"/>
    </location>
</feature>
<feature type="transmembrane region" description="Helical" evidence="2">
    <location>
        <begin position="273"/>
        <end position="290"/>
    </location>
</feature>
<reference evidence="3" key="1">
    <citation type="submission" date="2021-03" db="EMBL/GenBank/DDBJ databases">
        <title>Whole genome shotgun sequence of Actinoplanes auranticolor NBRC 12245.</title>
        <authorList>
            <person name="Komaki H."/>
            <person name="Tamura T."/>
        </authorList>
    </citation>
    <scope>NUCLEOTIDE SEQUENCE</scope>
    <source>
        <strain evidence="3">NBRC 12245</strain>
    </source>
</reference>
<accession>A0A919SA83</accession>
<feature type="transmembrane region" description="Helical" evidence="2">
    <location>
        <begin position="182"/>
        <end position="201"/>
    </location>
</feature>
<gene>
    <name evidence="3" type="ORF">Aau02nite_28680</name>
</gene>
<evidence type="ECO:0000256" key="2">
    <source>
        <dbReference type="SAM" id="Phobius"/>
    </source>
</evidence>
<dbReference type="AlphaFoldDB" id="A0A919SA83"/>
<evidence type="ECO:0000313" key="4">
    <source>
        <dbReference type="Proteomes" id="UP000681340"/>
    </source>
</evidence>
<feature type="transmembrane region" description="Helical" evidence="2">
    <location>
        <begin position="242"/>
        <end position="261"/>
    </location>
</feature>
<keyword evidence="4" id="KW-1185">Reference proteome</keyword>
<proteinExistence type="predicted"/>
<keyword evidence="2" id="KW-1133">Transmembrane helix</keyword>
<keyword evidence="2" id="KW-0472">Membrane</keyword>